<protein>
    <submittedName>
        <fullName evidence="1">Type I-E CRISPR-associated protein Cse1/CasA</fullName>
    </submittedName>
</protein>
<evidence type="ECO:0000313" key="2">
    <source>
        <dbReference type="Proteomes" id="UP001165042"/>
    </source>
</evidence>
<dbReference type="RefSeq" id="WP_285607210.1">
    <property type="nucleotide sequence ID" value="NZ_BSSD01000001.1"/>
</dbReference>
<dbReference type="AlphaFoldDB" id="A0A9W6QG06"/>
<dbReference type="CDD" id="cd09729">
    <property type="entry name" value="Cse1_I-E"/>
    <property type="match status" value="1"/>
</dbReference>
<dbReference type="Pfam" id="PF09481">
    <property type="entry name" value="CRISPR_Cse1"/>
    <property type="match status" value="1"/>
</dbReference>
<dbReference type="Proteomes" id="UP001165042">
    <property type="component" value="Unassembled WGS sequence"/>
</dbReference>
<keyword evidence="2" id="KW-1185">Reference proteome</keyword>
<dbReference type="InterPro" id="IPR013381">
    <property type="entry name" value="CRISPR-assoc_prot_Cse1"/>
</dbReference>
<dbReference type="Gene3D" id="1.10.132.100">
    <property type="match status" value="1"/>
</dbReference>
<gene>
    <name evidence="1" type="ORF">Aglo03_05690</name>
</gene>
<organism evidence="1 2">
    <name type="scientific">Actinokineospora globicatena</name>
    <dbReference type="NCBI Taxonomy" id="103729"/>
    <lineage>
        <taxon>Bacteria</taxon>
        <taxon>Bacillati</taxon>
        <taxon>Actinomycetota</taxon>
        <taxon>Actinomycetes</taxon>
        <taxon>Pseudonocardiales</taxon>
        <taxon>Pseudonocardiaceae</taxon>
        <taxon>Actinokineospora</taxon>
    </lineage>
</organism>
<accession>A0A9W6QG06</accession>
<dbReference type="NCBIfam" id="TIGR02547">
    <property type="entry name" value="casA_cse1"/>
    <property type="match status" value="1"/>
</dbReference>
<name>A0A9W6QG06_9PSEU</name>
<proteinExistence type="predicted"/>
<sequence length="537" mass="59133">MNDSRPSFDLVDSPWIPVRHTSGRVEDVSMASAFEQAHEITDLVAEVPTQVFALTRLLLAVLHRAVRGPRDIDQWKGMWATETLPIDDISTYLDRHRDRWDLFHPETPFFQIAGLRTAKGEWSDLDRLLADVPNGHLFFTSRIGAPIRLSPAEAARWVVHCHAFDPSGIKSGAVGDDRVKSGKGYPIGVGWSGNLGGVLVTGSTLKETLLLNLRPHTNEDDLPPWERPVLGPGEDLPNRPPSGLIDLFTWQSRRILLRRDGDHVTGVLIANGDRRTPQNMHPHEPNTAWRRSPAQEKKLGIGTVYMPLEHRPERDVWRGLQAFLPEATTAAGADRLPPQVMEWVAELTRRKILPRTFPLGLRTIGVVYGSQQSVITEVVDDAISMRAVLLAQDAHRLLAVVKESVSAAEATAAAVGRLASDLAVAAGSRETDGHRARAAESTYSALDPLFRDWLAGLGPDSDPDDRAGIWHQEARIAAWEIADRLLASAPMAAWVGRPSNGKLITSTHARSWFAAAVRKALPRAHVRSEHNAEGTTS</sequence>
<dbReference type="EMBL" id="BSSD01000001">
    <property type="protein sequence ID" value="GLW89753.1"/>
    <property type="molecule type" value="Genomic_DNA"/>
</dbReference>
<comment type="caution">
    <text evidence="1">The sequence shown here is derived from an EMBL/GenBank/DDBJ whole genome shotgun (WGS) entry which is preliminary data.</text>
</comment>
<evidence type="ECO:0000313" key="1">
    <source>
        <dbReference type="EMBL" id="GLW89753.1"/>
    </source>
</evidence>
<reference evidence="1" key="1">
    <citation type="submission" date="2023-02" db="EMBL/GenBank/DDBJ databases">
        <title>Actinokineospora globicatena NBRC 15670.</title>
        <authorList>
            <person name="Ichikawa N."/>
            <person name="Sato H."/>
            <person name="Tonouchi N."/>
        </authorList>
    </citation>
    <scope>NUCLEOTIDE SEQUENCE</scope>
    <source>
        <strain evidence="1">NBRC 15670</strain>
    </source>
</reference>